<protein>
    <submittedName>
        <fullName evidence="2">Virulence-associated E family protein</fullName>
    </submittedName>
</protein>
<evidence type="ECO:0000313" key="3">
    <source>
        <dbReference type="EMBL" id="MBB2193165.1"/>
    </source>
</evidence>
<dbReference type="PANTHER" id="PTHR34985">
    <property type="entry name" value="SLR0554 PROTEIN"/>
    <property type="match status" value="1"/>
</dbReference>
<dbReference type="PANTHER" id="PTHR34985:SF1">
    <property type="entry name" value="SLR0554 PROTEIN"/>
    <property type="match status" value="1"/>
</dbReference>
<accession>A0A7W4IJ39</accession>
<reference evidence="4 5" key="1">
    <citation type="submission" date="2020-04" db="EMBL/GenBank/DDBJ databases">
        <title>Description of novel Gluconacetobacter.</title>
        <authorList>
            <person name="Sombolestani A."/>
        </authorList>
    </citation>
    <scope>NUCLEOTIDE SEQUENCE [LARGE SCALE GENOMIC DNA]</scope>
    <source>
        <strain evidence="3 4">LMG 1728</strain>
        <strain evidence="2 5">LMG 1731</strain>
    </source>
</reference>
<sequence>MGDLLVDDRGNPISNVANVLAILRADPAYSDAFAYDEMSWTTLLMKPLEPQAEPFKPRLVTEADATLIQERVQMAALRRVGNDVIHQAIERVAYERRFHPVRDYLNGLRWDGTPRLGKWLSYYLGAEHTPYTSAVGRMFLIGMVARIFEPGGKMDYMLVLQGPQGVRKSTACAILGGNWISENLPDLRRDQAASDHVRGKWMIEVAELSAMGKADQETLKHFITRTTERFRPAYGKREIVVPRQCVFVGTTNKEEFLTDETGGRRYWPVKVGPIDTDALTHDRDQLFAEAVHAFRQGEHWWPDGDFEVQVIKPEQDARFEMDEWEPIIRDYLAGRTRVTIPAVGALALGFENKKLGTTEQRKIKKILTCIGWTQKRNEKERWWEPVR</sequence>
<organism evidence="2 5">
    <name type="scientific">Gluconacetobacter dulcium</name>
    <dbReference type="NCBI Taxonomy" id="2729096"/>
    <lineage>
        <taxon>Bacteria</taxon>
        <taxon>Pseudomonadati</taxon>
        <taxon>Pseudomonadota</taxon>
        <taxon>Alphaproteobacteria</taxon>
        <taxon>Acetobacterales</taxon>
        <taxon>Acetobacteraceae</taxon>
        <taxon>Gluconacetobacter</taxon>
    </lineage>
</organism>
<gene>
    <name evidence="3" type="ORF">HLH25_05835</name>
    <name evidence="2" type="ORF">HLH26_04680</name>
</gene>
<evidence type="ECO:0000313" key="5">
    <source>
        <dbReference type="Proteomes" id="UP000561077"/>
    </source>
</evidence>
<evidence type="ECO:0000259" key="1">
    <source>
        <dbReference type="Pfam" id="PF05272"/>
    </source>
</evidence>
<dbReference type="Proteomes" id="UP000561077">
    <property type="component" value="Unassembled WGS sequence"/>
</dbReference>
<evidence type="ECO:0000313" key="4">
    <source>
        <dbReference type="Proteomes" id="UP000540490"/>
    </source>
</evidence>
<evidence type="ECO:0000313" key="2">
    <source>
        <dbReference type="EMBL" id="MBB2163839.1"/>
    </source>
</evidence>
<dbReference type="Pfam" id="PF05272">
    <property type="entry name" value="VapE-like_dom"/>
    <property type="match status" value="1"/>
</dbReference>
<feature type="domain" description="Virulence-associated protein E-like" evidence="1">
    <location>
        <begin position="105"/>
        <end position="316"/>
    </location>
</feature>
<dbReference type="InterPro" id="IPR007936">
    <property type="entry name" value="VapE-like_dom"/>
</dbReference>
<comment type="caution">
    <text evidence="2">The sequence shown here is derived from an EMBL/GenBank/DDBJ whole genome shotgun (WGS) entry which is preliminary data.</text>
</comment>
<dbReference type="EMBL" id="JABEQN010000005">
    <property type="protein sequence ID" value="MBB2193165.1"/>
    <property type="molecule type" value="Genomic_DNA"/>
</dbReference>
<proteinExistence type="predicted"/>
<name>A0A7W4IJ39_9PROT</name>
<dbReference type="Proteomes" id="UP000540490">
    <property type="component" value="Unassembled WGS sequence"/>
</dbReference>
<keyword evidence="4" id="KW-1185">Reference proteome</keyword>
<dbReference type="EMBL" id="JABEQO010000004">
    <property type="protein sequence ID" value="MBB2163839.1"/>
    <property type="molecule type" value="Genomic_DNA"/>
</dbReference>
<dbReference type="AlphaFoldDB" id="A0A7W4IJ39"/>